<feature type="domain" description="HTH merR-type" evidence="5">
    <location>
        <begin position="12"/>
        <end position="69"/>
    </location>
</feature>
<dbReference type="SUPFAM" id="SSF52242">
    <property type="entry name" value="Cobalamin (vitamin B12)-binding domain"/>
    <property type="match status" value="1"/>
</dbReference>
<dbReference type="Gene3D" id="3.40.50.280">
    <property type="entry name" value="Cobalamin-binding domain"/>
    <property type="match status" value="1"/>
</dbReference>
<dbReference type="Gene3D" id="1.10.1660.10">
    <property type="match status" value="1"/>
</dbReference>
<dbReference type="InterPro" id="IPR000551">
    <property type="entry name" value="MerR-type_HTH_dom"/>
</dbReference>
<evidence type="ECO:0000256" key="4">
    <source>
        <dbReference type="ARBA" id="ARBA00023163"/>
    </source>
</evidence>
<dbReference type="OrthoDB" id="9800334at2"/>
<dbReference type="AlphaFoldDB" id="A0A2I1DKW8"/>
<gene>
    <name evidence="6" type="ORF">B1757_08055</name>
</gene>
<dbReference type="GO" id="GO:0003677">
    <property type="term" value="F:DNA binding"/>
    <property type="evidence" value="ECO:0007669"/>
    <property type="project" value="UniProtKB-KW"/>
</dbReference>
<keyword evidence="4" id="KW-0804">Transcription</keyword>
<dbReference type="SMART" id="SM00422">
    <property type="entry name" value="HTH_MERR"/>
    <property type="match status" value="1"/>
</dbReference>
<name>A0A2I1DKW8_9PROT</name>
<dbReference type="PANTHER" id="PTHR30204">
    <property type="entry name" value="REDOX-CYCLING DRUG-SENSING TRANSCRIPTIONAL ACTIVATOR SOXR"/>
    <property type="match status" value="1"/>
</dbReference>
<dbReference type="InterPro" id="IPR036724">
    <property type="entry name" value="Cobalamin-bd_sf"/>
</dbReference>
<dbReference type="EMBL" id="MXAV01000034">
    <property type="protein sequence ID" value="PKY10528.1"/>
    <property type="molecule type" value="Genomic_DNA"/>
</dbReference>
<dbReference type="Pfam" id="PF13411">
    <property type="entry name" value="MerR_1"/>
    <property type="match status" value="1"/>
</dbReference>
<dbReference type="PANTHER" id="PTHR30204:SF69">
    <property type="entry name" value="MERR-FAMILY TRANSCRIPTIONAL REGULATOR"/>
    <property type="match status" value="1"/>
</dbReference>
<dbReference type="InterPro" id="IPR009061">
    <property type="entry name" value="DNA-bd_dom_put_sf"/>
</dbReference>
<dbReference type="Proteomes" id="UP000234329">
    <property type="component" value="Unassembled WGS sequence"/>
</dbReference>
<evidence type="ECO:0000256" key="2">
    <source>
        <dbReference type="ARBA" id="ARBA00023015"/>
    </source>
</evidence>
<dbReference type="SUPFAM" id="SSF46955">
    <property type="entry name" value="Putative DNA-binding domain"/>
    <property type="match status" value="1"/>
</dbReference>
<evidence type="ECO:0000256" key="1">
    <source>
        <dbReference type="ARBA" id="ARBA00022491"/>
    </source>
</evidence>
<dbReference type="InParanoid" id="A0A2I1DKW8"/>
<keyword evidence="2" id="KW-0805">Transcription regulation</keyword>
<evidence type="ECO:0000313" key="7">
    <source>
        <dbReference type="Proteomes" id="UP000234329"/>
    </source>
</evidence>
<dbReference type="GO" id="GO:0031419">
    <property type="term" value="F:cobalamin binding"/>
    <property type="evidence" value="ECO:0007669"/>
    <property type="project" value="InterPro"/>
</dbReference>
<proteinExistence type="predicted"/>
<dbReference type="FunCoup" id="A0A2I1DKW8">
    <property type="interactions" value="85"/>
</dbReference>
<keyword evidence="1" id="KW-0678">Repressor</keyword>
<dbReference type="InterPro" id="IPR047057">
    <property type="entry name" value="MerR_fam"/>
</dbReference>
<evidence type="ECO:0000313" key="6">
    <source>
        <dbReference type="EMBL" id="PKY10528.1"/>
    </source>
</evidence>
<dbReference type="PROSITE" id="PS50937">
    <property type="entry name" value="HTH_MERR_2"/>
    <property type="match status" value="1"/>
</dbReference>
<dbReference type="RefSeq" id="WP_101537834.1">
    <property type="nucleotide sequence ID" value="NZ_MXAV01000034.1"/>
</dbReference>
<protein>
    <submittedName>
        <fullName evidence="6">MerR family transcriptional regulator</fullName>
    </submittedName>
</protein>
<evidence type="ECO:0000259" key="5">
    <source>
        <dbReference type="PROSITE" id="PS50937"/>
    </source>
</evidence>
<organism evidence="6 7">
    <name type="scientific">Acidithiobacillus marinus</name>
    <dbReference type="NCBI Taxonomy" id="187490"/>
    <lineage>
        <taxon>Bacteria</taxon>
        <taxon>Pseudomonadati</taxon>
        <taxon>Pseudomonadota</taxon>
        <taxon>Acidithiobacillia</taxon>
        <taxon>Acidithiobacillales</taxon>
        <taxon>Acidithiobacillaceae</taxon>
        <taxon>Acidithiobacillus</taxon>
    </lineage>
</organism>
<keyword evidence="7" id="KW-1185">Reference proteome</keyword>
<accession>A0A2I1DKW8</accession>
<comment type="caution">
    <text evidence="6">The sequence shown here is derived from an EMBL/GenBank/DDBJ whole genome shotgun (WGS) entry which is preliminary data.</text>
</comment>
<keyword evidence="3" id="KW-0238">DNA-binding</keyword>
<reference evidence="6 7" key="1">
    <citation type="submission" date="2017-03" db="EMBL/GenBank/DDBJ databases">
        <title>Draft genime sequence of the acidophilic sulfur-oxidizing bacterium Acidithiobacillus sp. SH, isolated from seawater.</title>
        <authorList>
            <person name="Sharmin S."/>
            <person name="Tokuhisa M."/>
            <person name="Kanao T."/>
            <person name="Kamimura K."/>
        </authorList>
    </citation>
    <scope>NUCLEOTIDE SEQUENCE [LARGE SCALE GENOMIC DNA]</scope>
    <source>
        <strain evidence="6 7">SH</strain>
    </source>
</reference>
<dbReference type="GO" id="GO:0046872">
    <property type="term" value="F:metal ion binding"/>
    <property type="evidence" value="ECO:0007669"/>
    <property type="project" value="InterPro"/>
</dbReference>
<evidence type="ECO:0000256" key="3">
    <source>
        <dbReference type="ARBA" id="ARBA00023125"/>
    </source>
</evidence>
<dbReference type="GO" id="GO:0003700">
    <property type="term" value="F:DNA-binding transcription factor activity"/>
    <property type="evidence" value="ECO:0007669"/>
    <property type="project" value="InterPro"/>
</dbReference>
<sequence>MDISTDEVDAPQFPISVVEQETGISKELLRMWERRYAFPVPGRDLTGNRLYSRAQIDRLHQINRLLAAGYRPGAVVGADAQKIENLIAEIPVPSAVPREDPEALAEALAMLASDRPERLLTYLRRQLQQEGLPRFVLQVAAPLLQRVARARLTGEIQPYREACLQELLRECLYVATSQLPVGVARLRVLLASFPGEGRALELQMTRALLMGEGVDVLYIGPEPELDDLLAAAEACHVQVIHMAISAAAVNSQNRIYLKELQKRIPSDITLWLGGSGCLELGSGRDESCFVRLQDMLEAIREWS</sequence>